<dbReference type="HOGENOM" id="CLU_1357134_0_0_7"/>
<organism evidence="1 2">
    <name type="scientific">Entotheonella factor</name>
    <dbReference type="NCBI Taxonomy" id="1429438"/>
    <lineage>
        <taxon>Bacteria</taxon>
        <taxon>Pseudomonadati</taxon>
        <taxon>Nitrospinota/Tectimicrobiota group</taxon>
        <taxon>Candidatus Tectimicrobiota</taxon>
        <taxon>Candidatus Entotheonellia</taxon>
        <taxon>Candidatus Entotheonellales</taxon>
        <taxon>Candidatus Entotheonellaceae</taxon>
        <taxon>Candidatus Entotheonella</taxon>
    </lineage>
</organism>
<accession>W4L258</accession>
<dbReference type="InterPro" id="IPR012334">
    <property type="entry name" value="Pectin_lyas_fold"/>
</dbReference>
<feature type="non-terminal residue" evidence="1">
    <location>
        <position position="1"/>
    </location>
</feature>
<dbReference type="Gene3D" id="2.160.20.10">
    <property type="entry name" value="Single-stranded right-handed beta-helix, Pectin lyase-like"/>
    <property type="match status" value="1"/>
</dbReference>
<evidence type="ECO:0000313" key="2">
    <source>
        <dbReference type="Proteomes" id="UP000019141"/>
    </source>
</evidence>
<keyword evidence="2" id="KW-1185">Reference proteome</keyword>
<dbReference type="SUPFAM" id="SSF51126">
    <property type="entry name" value="Pectin lyase-like"/>
    <property type="match status" value="1"/>
</dbReference>
<dbReference type="InterPro" id="IPR039513">
    <property type="entry name" value="PL-6"/>
</dbReference>
<reference evidence="1 2" key="1">
    <citation type="journal article" date="2014" name="Nature">
        <title>An environmental bacterial taxon with a large and distinct metabolic repertoire.</title>
        <authorList>
            <person name="Wilson M.C."/>
            <person name="Mori T."/>
            <person name="Ruckert C."/>
            <person name="Uria A.R."/>
            <person name="Helf M.J."/>
            <person name="Takada K."/>
            <person name="Gernert C."/>
            <person name="Steffens U.A."/>
            <person name="Heycke N."/>
            <person name="Schmitt S."/>
            <person name="Rinke C."/>
            <person name="Helfrich E.J."/>
            <person name="Brachmann A.O."/>
            <person name="Gurgui C."/>
            <person name="Wakimoto T."/>
            <person name="Kracht M."/>
            <person name="Crusemann M."/>
            <person name="Hentschel U."/>
            <person name="Abe I."/>
            <person name="Matsunaga S."/>
            <person name="Kalinowski J."/>
            <person name="Takeyama H."/>
            <person name="Piel J."/>
        </authorList>
    </citation>
    <scope>NUCLEOTIDE SEQUENCE [LARGE SCALE GENOMIC DNA]</scope>
    <source>
        <strain evidence="2">TSY1</strain>
    </source>
</reference>
<gene>
    <name evidence="1" type="ORF">ETSY1_45800</name>
</gene>
<feature type="non-terminal residue" evidence="1">
    <location>
        <position position="202"/>
    </location>
</feature>
<name>W4L258_ENTF1</name>
<evidence type="ECO:0008006" key="3">
    <source>
        <dbReference type="Google" id="ProtNLM"/>
    </source>
</evidence>
<dbReference type="EMBL" id="AZHW01001765">
    <property type="protein sequence ID" value="ETW91984.1"/>
    <property type="molecule type" value="Genomic_DNA"/>
</dbReference>
<sequence>PIIIRAKESDAGKVIIKNTTLTLSGTYGVVTGLIFDNSMVQVSGNYNRVSRNVFRNGTGKDISAAISIHQGSYNRVDYNEIVDWQKRGIRVIPKGSKKGGKDDTSTQHNRIDHNYLHKFEGNQTNGTEGIQLGKGMNNTFVKLLTVVEYNLLDQVINDDEVVSIKSSENVVQFNTFINSDVTMQVRHGFSNQFISNINSSCL</sequence>
<dbReference type="InterPro" id="IPR011050">
    <property type="entry name" value="Pectin_lyase_fold/virulence"/>
</dbReference>
<dbReference type="Pfam" id="PF14592">
    <property type="entry name" value="Chondroitinas_B"/>
    <property type="match status" value="1"/>
</dbReference>
<dbReference type="AlphaFoldDB" id="W4L258"/>
<dbReference type="Proteomes" id="UP000019141">
    <property type="component" value="Unassembled WGS sequence"/>
</dbReference>
<proteinExistence type="predicted"/>
<comment type="caution">
    <text evidence="1">The sequence shown here is derived from an EMBL/GenBank/DDBJ whole genome shotgun (WGS) entry which is preliminary data.</text>
</comment>
<evidence type="ECO:0000313" key="1">
    <source>
        <dbReference type="EMBL" id="ETW91984.1"/>
    </source>
</evidence>
<protein>
    <recommendedName>
        <fullName evidence="3">Right handed beta helix domain-containing protein</fullName>
    </recommendedName>
</protein>